<dbReference type="PANTHER" id="PTHR23150:SF19">
    <property type="entry name" value="FORMYLGLYCINE-GENERATING ENZYME"/>
    <property type="match status" value="1"/>
</dbReference>
<dbReference type="SUPFAM" id="SSF56436">
    <property type="entry name" value="C-type lectin-like"/>
    <property type="match status" value="1"/>
</dbReference>
<dbReference type="Proteomes" id="UP000823641">
    <property type="component" value="Unassembled WGS sequence"/>
</dbReference>
<keyword evidence="1" id="KW-0732">Signal</keyword>
<dbReference type="AlphaFoldDB" id="A0A9D9N5J0"/>
<evidence type="ECO:0000259" key="2">
    <source>
        <dbReference type="Pfam" id="PF03781"/>
    </source>
</evidence>
<dbReference type="InterPro" id="IPR051043">
    <property type="entry name" value="Sulfatase_Mod_Factor_Kinase"/>
</dbReference>
<sequence>MKKFLPIVLVAVLFAACNKPAGELVGIGSHANFSEANPYGMVYVKQGAFMMGADAQPTIFSVSDRSITVSVDAFWMDETEITNDEYKQFVFWVRDSIARTLLIEAGYDEYGIFTDDYYYEEEGEETQIPLNWKRPVPWNSKDYDIMDVLSQMNYEGENIINPALLRYRYEWINYDQAAMLANKLDITTGKYPPNARVRVDSCWIDEDGTICDTTIVRKLTRRRDFISNRIVGIYPDTMMWVRDFQYAYNEPMLKMYFAHPGYAQYPVVGVTWEQAYAFCHWRTHFYNNAHKVAAQDYRLPTEAEWEYAARGGRKMALYPWGGNYVRDNEGCFLANFKPLRGRYTDDTGATTMKVGSFSPNDFGLFDMAGNVSEWTSSAYDASSNSWINDMNPSSQFDAKKRDPSILKRKVIKGGSWKDVAYYLQCGTRTYEYQYESRPYIGFRCVRSYIGERTK</sequence>
<dbReference type="InterPro" id="IPR005532">
    <property type="entry name" value="SUMF_dom"/>
</dbReference>
<comment type="caution">
    <text evidence="3">The sequence shown here is derived from an EMBL/GenBank/DDBJ whole genome shotgun (WGS) entry which is preliminary data.</text>
</comment>
<reference evidence="3" key="1">
    <citation type="submission" date="2020-10" db="EMBL/GenBank/DDBJ databases">
        <authorList>
            <person name="Gilroy R."/>
        </authorList>
    </citation>
    <scope>NUCLEOTIDE SEQUENCE</scope>
    <source>
        <strain evidence="3">G3-3990</strain>
    </source>
</reference>
<reference evidence="3" key="2">
    <citation type="journal article" date="2021" name="PeerJ">
        <title>Extensive microbial diversity within the chicken gut microbiome revealed by metagenomics and culture.</title>
        <authorList>
            <person name="Gilroy R."/>
            <person name="Ravi A."/>
            <person name="Getino M."/>
            <person name="Pursley I."/>
            <person name="Horton D.L."/>
            <person name="Alikhan N.F."/>
            <person name="Baker D."/>
            <person name="Gharbi K."/>
            <person name="Hall N."/>
            <person name="Watson M."/>
            <person name="Adriaenssens E.M."/>
            <person name="Foster-Nyarko E."/>
            <person name="Jarju S."/>
            <person name="Secka A."/>
            <person name="Antonio M."/>
            <person name="Oren A."/>
            <person name="Chaudhuri R.R."/>
            <person name="La Ragione R."/>
            <person name="Hildebrand F."/>
            <person name="Pallen M.J."/>
        </authorList>
    </citation>
    <scope>NUCLEOTIDE SEQUENCE</scope>
    <source>
        <strain evidence="3">G3-3990</strain>
    </source>
</reference>
<name>A0A9D9N5J0_9BACT</name>
<dbReference type="InterPro" id="IPR042095">
    <property type="entry name" value="SUMF_sf"/>
</dbReference>
<dbReference type="Pfam" id="PF03781">
    <property type="entry name" value="FGE-sulfatase"/>
    <property type="match status" value="1"/>
</dbReference>
<evidence type="ECO:0000313" key="3">
    <source>
        <dbReference type="EMBL" id="MBO8460968.1"/>
    </source>
</evidence>
<organism evidence="3 4">
    <name type="scientific">Candidatus Gallipaludibacter merdavium</name>
    <dbReference type="NCBI Taxonomy" id="2840839"/>
    <lineage>
        <taxon>Bacteria</taxon>
        <taxon>Pseudomonadati</taxon>
        <taxon>Bacteroidota</taxon>
        <taxon>Bacteroidia</taxon>
        <taxon>Bacteroidales</taxon>
        <taxon>Candidatus Gallipaludibacter</taxon>
    </lineage>
</organism>
<dbReference type="InterPro" id="IPR016187">
    <property type="entry name" value="CTDL_fold"/>
</dbReference>
<feature type="chain" id="PRO_5039617541" evidence="1">
    <location>
        <begin position="22"/>
        <end position="454"/>
    </location>
</feature>
<dbReference type="PROSITE" id="PS51257">
    <property type="entry name" value="PROKAR_LIPOPROTEIN"/>
    <property type="match status" value="1"/>
</dbReference>
<feature type="domain" description="Sulfatase-modifying factor enzyme-like" evidence="2">
    <location>
        <begin position="40"/>
        <end position="446"/>
    </location>
</feature>
<evidence type="ECO:0000256" key="1">
    <source>
        <dbReference type="SAM" id="SignalP"/>
    </source>
</evidence>
<gene>
    <name evidence="3" type="ORF">IAA73_11675</name>
</gene>
<proteinExistence type="predicted"/>
<protein>
    <submittedName>
        <fullName evidence="3">SUMF1/EgtB/PvdO family nonheme iron enzyme</fullName>
    </submittedName>
</protein>
<feature type="signal peptide" evidence="1">
    <location>
        <begin position="1"/>
        <end position="21"/>
    </location>
</feature>
<dbReference type="PANTHER" id="PTHR23150">
    <property type="entry name" value="SULFATASE MODIFYING FACTOR 1, 2"/>
    <property type="match status" value="1"/>
</dbReference>
<dbReference type="EMBL" id="JADIMG010000106">
    <property type="protein sequence ID" value="MBO8460968.1"/>
    <property type="molecule type" value="Genomic_DNA"/>
</dbReference>
<dbReference type="GO" id="GO:0120147">
    <property type="term" value="F:formylglycine-generating oxidase activity"/>
    <property type="evidence" value="ECO:0007669"/>
    <property type="project" value="TreeGrafter"/>
</dbReference>
<accession>A0A9D9N5J0</accession>
<dbReference type="Gene3D" id="3.90.1580.10">
    <property type="entry name" value="paralog of FGE (formylglycine-generating enzyme)"/>
    <property type="match status" value="2"/>
</dbReference>
<evidence type="ECO:0000313" key="4">
    <source>
        <dbReference type="Proteomes" id="UP000823641"/>
    </source>
</evidence>